<reference evidence="3 4" key="2">
    <citation type="submission" date="2019-03" db="EMBL/GenBank/DDBJ databases">
        <title>Bradyrhizobium strains diversity.</title>
        <authorList>
            <person name="Urquiaga M.C.O."/>
            <person name="Hungria M."/>
            <person name="Delamuta J.R.M."/>
            <person name="Klepa M.S."/>
        </authorList>
    </citation>
    <scope>NUCLEOTIDE SEQUENCE [LARGE SCALE GENOMIC DNA]</scope>
    <source>
        <strain evidence="3 4">CNPSo 3426</strain>
    </source>
</reference>
<accession>A0A4Y9NNN3</accession>
<comment type="caution">
    <text evidence="2">The sequence shown here is derived from an EMBL/GenBank/DDBJ whole genome shotgun (WGS) entry which is preliminary data.</text>
</comment>
<dbReference type="InterPro" id="IPR007345">
    <property type="entry name" value="Polysacch_pyruvyl_Trfase"/>
</dbReference>
<dbReference type="GO" id="GO:0016740">
    <property type="term" value="F:transferase activity"/>
    <property type="evidence" value="ECO:0007669"/>
    <property type="project" value="UniProtKB-KW"/>
</dbReference>
<dbReference type="EMBL" id="SPQU01000047">
    <property type="protein sequence ID" value="TFV29561.1"/>
    <property type="molecule type" value="Genomic_DNA"/>
</dbReference>
<evidence type="ECO:0000313" key="4">
    <source>
        <dbReference type="Proteomes" id="UP000297700"/>
    </source>
</evidence>
<dbReference type="Proteomes" id="UP000297700">
    <property type="component" value="Unassembled WGS sequence"/>
</dbReference>
<proteinExistence type="predicted"/>
<keyword evidence="5" id="KW-1185">Reference proteome</keyword>
<protein>
    <submittedName>
        <fullName evidence="2">Polysaccharide pyruvyl transferase family protein</fullName>
    </submittedName>
</protein>
<dbReference type="Proteomes" id="UP000298225">
    <property type="component" value="Unassembled WGS sequence"/>
</dbReference>
<accession>A0A4Y9KU21</accession>
<evidence type="ECO:0000313" key="2">
    <source>
        <dbReference type="EMBL" id="TFV29561.1"/>
    </source>
</evidence>
<organism evidence="2 5">
    <name type="scientific">Bradyrhizobium frederickii</name>
    <dbReference type="NCBI Taxonomy" id="2560054"/>
    <lineage>
        <taxon>Bacteria</taxon>
        <taxon>Pseudomonadati</taxon>
        <taxon>Pseudomonadota</taxon>
        <taxon>Alphaproteobacteria</taxon>
        <taxon>Hyphomicrobiales</taxon>
        <taxon>Nitrobacteraceae</taxon>
        <taxon>Bradyrhizobium</taxon>
    </lineage>
</organism>
<name>A0A4Y9KU21_9BRAD</name>
<evidence type="ECO:0000313" key="3">
    <source>
        <dbReference type="EMBL" id="TFV68015.1"/>
    </source>
</evidence>
<dbReference type="EMBL" id="SPQS01000049">
    <property type="protein sequence ID" value="TFV68015.1"/>
    <property type="molecule type" value="Genomic_DNA"/>
</dbReference>
<reference evidence="2 5" key="1">
    <citation type="submission" date="2019-03" db="EMBL/GenBank/DDBJ databases">
        <title>Bradyrhizobium strains diversity isolated from Chamaecrista fasciculata.</title>
        <authorList>
            <person name="Urquiaga M.C.O."/>
            <person name="Hungria M."/>
            <person name="Delamuta J.R.M."/>
        </authorList>
    </citation>
    <scope>NUCLEOTIDE SEQUENCE [LARGE SCALE GENOMIC DNA]</scope>
    <source>
        <strain evidence="2 5">CNPSo 3424</strain>
    </source>
</reference>
<evidence type="ECO:0000259" key="1">
    <source>
        <dbReference type="Pfam" id="PF04230"/>
    </source>
</evidence>
<dbReference type="RefSeq" id="WP_126262091.1">
    <property type="nucleotide sequence ID" value="NZ_SPQS01000049.1"/>
</dbReference>
<dbReference type="Pfam" id="PF04230">
    <property type="entry name" value="PS_pyruv_trans"/>
    <property type="match status" value="1"/>
</dbReference>
<feature type="domain" description="Polysaccharide pyruvyl transferase" evidence="1">
    <location>
        <begin position="30"/>
        <end position="302"/>
    </location>
</feature>
<gene>
    <name evidence="3" type="ORF">E4K64_37655</name>
    <name evidence="2" type="ORF">E4K66_37405</name>
</gene>
<sequence>MKIFLLGATPSFSAQVGEDPISKLAKTGGNTGNQLIARGLLDRIVYDGLSWDHSIDPRAVHERFDMIVVAAANFLFPTFDFGGMAQYIERADLPVAVVGLGAQSNNYDPNINLMPGTERFVKVVAERAVSIGVRGPHTQEVLALRGVHNVTVTGCPSYYMGGPHGMNFPQRPFEEVRRLSINASRDVVAHSFDKERMLRLVREIYGTGLSWNADFVAQSEQAEISLADKQARNSEEALKEIATFLANVAPEADVRKWAADHVRVFFDVDDWLDTVQNYDFVFGSRFHGCMAALQRGVPALVICHDTRTEDMCRFLGMPFVSIVDLDKIDVAQLYSRVGLGSLARRYQGLYPAYTRFLSANKLIVKN</sequence>
<dbReference type="OrthoDB" id="9767435at2"/>
<dbReference type="AlphaFoldDB" id="A0A4Y9KU21"/>
<keyword evidence="2" id="KW-0808">Transferase</keyword>
<evidence type="ECO:0000313" key="5">
    <source>
        <dbReference type="Proteomes" id="UP000298225"/>
    </source>
</evidence>